<dbReference type="AlphaFoldDB" id="A0A8J4Y7P2"/>
<gene>
    <name evidence="2" type="ORF">GWK47_006259</name>
</gene>
<comment type="caution">
    <text evidence="2">The sequence shown here is derived from an EMBL/GenBank/DDBJ whole genome shotgun (WGS) entry which is preliminary data.</text>
</comment>
<name>A0A8J4Y7P2_CHIOP</name>
<evidence type="ECO:0000256" key="1">
    <source>
        <dbReference type="SAM" id="MobiDB-lite"/>
    </source>
</evidence>
<protein>
    <submittedName>
        <fullName evidence="2">Uncharacterized protein</fullName>
    </submittedName>
</protein>
<dbReference type="Proteomes" id="UP000770661">
    <property type="component" value="Unassembled WGS sequence"/>
</dbReference>
<sequence length="131" mass="14334">MNVTPAYSRSRRRARRADSTPRSPDTPRVETRDRGKRAWSPQHNDYTQCDATQQQPREMAHTAACGLGTAPGRSCRRTSRGKAVPPPRSLARSTTVGPLVHYHPVLHANAPLRPPGPRRHSLQVGGCGVAS</sequence>
<evidence type="ECO:0000313" key="2">
    <source>
        <dbReference type="EMBL" id="KAG0721663.1"/>
    </source>
</evidence>
<dbReference type="EMBL" id="JACEEZ010010725">
    <property type="protein sequence ID" value="KAG0721663.1"/>
    <property type="molecule type" value="Genomic_DNA"/>
</dbReference>
<evidence type="ECO:0000313" key="3">
    <source>
        <dbReference type="Proteomes" id="UP000770661"/>
    </source>
</evidence>
<feature type="region of interest" description="Disordered" evidence="1">
    <location>
        <begin position="108"/>
        <end position="131"/>
    </location>
</feature>
<accession>A0A8J4Y7P2</accession>
<organism evidence="2 3">
    <name type="scientific">Chionoecetes opilio</name>
    <name type="common">Atlantic snow crab</name>
    <name type="synonym">Cancer opilio</name>
    <dbReference type="NCBI Taxonomy" id="41210"/>
    <lineage>
        <taxon>Eukaryota</taxon>
        <taxon>Metazoa</taxon>
        <taxon>Ecdysozoa</taxon>
        <taxon>Arthropoda</taxon>
        <taxon>Crustacea</taxon>
        <taxon>Multicrustacea</taxon>
        <taxon>Malacostraca</taxon>
        <taxon>Eumalacostraca</taxon>
        <taxon>Eucarida</taxon>
        <taxon>Decapoda</taxon>
        <taxon>Pleocyemata</taxon>
        <taxon>Brachyura</taxon>
        <taxon>Eubrachyura</taxon>
        <taxon>Majoidea</taxon>
        <taxon>Majidae</taxon>
        <taxon>Chionoecetes</taxon>
    </lineage>
</organism>
<feature type="region of interest" description="Disordered" evidence="1">
    <location>
        <begin position="1"/>
        <end position="47"/>
    </location>
</feature>
<feature type="region of interest" description="Disordered" evidence="1">
    <location>
        <begin position="68"/>
        <end position="95"/>
    </location>
</feature>
<keyword evidence="3" id="KW-1185">Reference proteome</keyword>
<reference evidence="2" key="1">
    <citation type="submission" date="2020-07" db="EMBL/GenBank/DDBJ databases">
        <title>The High-quality genome of the commercially important snow crab, Chionoecetes opilio.</title>
        <authorList>
            <person name="Jeong J.-H."/>
            <person name="Ryu S."/>
        </authorList>
    </citation>
    <scope>NUCLEOTIDE SEQUENCE</scope>
    <source>
        <strain evidence="2">MADBK_172401_WGS</strain>
        <tissue evidence="2">Digestive gland</tissue>
    </source>
</reference>
<proteinExistence type="predicted"/>